<evidence type="ECO:0000256" key="1">
    <source>
        <dbReference type="ARBA" id="ARBA00023002"/>
    </source>
</evidence>
<dbReference type="PANTHER" id="PTHR43157">
    <property type="entry name" value="PHOSPHATIDYLINOSITOL-GLYCAN BIOSYNTHESIS CLASS F PROTEIN-RELATED"/>
    <property type="match status" value="1"/>
</dbReference>
<dbReference type="Proteomes" id="UP001166286">
    <property type="component" value="Unassembled WGS sequence"/>
</dbReference>
<gene>
    <name evidence="2" type="ORF">JMJ35_009684</name>
</gene>
<evidence type="ECO:0008006" key="4">
    <source>
        <dbReference type="Google" id="ProtNLM"/>
    </source>
</evidence>
<dbReference type="Gene3D" id="3.40.50.720">
    <property type="entry name" value="NAD(P)-binding Rossmann-like Domain"/>
    <property type="match status" value="1"/>
</dbReference>
<comment type="caution">
    <text evidence="2">The sequence shown here is derived from an EMBL/GenBank/DDBJ whole genome shotgun (WGS) entry which is preliminary data.</text>
</comment>
<dbReference type="Pfam" id="PF00106">
    <property type="entry name" value="adh_short"/>
    <property type="match status" value="1"/>
</dbReference>
<dbReference type="PRINTS" id="PR00081">
    <property type="entry name" value="GDHRDH"/>
</dbReference>
<sequence length="331" mass="37069">MPSPSSPGAFFYSQVIYHPPLPTKKLTGQTVIVTGSNVGLGLEAARHFVRLDANKVILAVRNLEKGQKAKQSIVSSEKTKADVVEVWKLDLGDYRSVKEFTARAQGLERLDIVIENAGILTTKWSMMEENESTITTNVVSQFLHAIPLLPKMRETAIKFNTLPRLVFTTSFVHWLTKFPERKEDKIFAALADPKKARMGDRYNVSKLIEIYCVQELAELQSASQKEGRVIINHVNPGWVVSEVMREWTGLKQMIFRIVRSLVARPTEVGARTLVNAAEGGEETHGQYMDDCGVGKRAPLVITEEGKAIQKKLWTELSQKLESIQPGILQNI</sequence>
<dbReference type="GO" id="GO:0016491">
    <property type="term" value="F:oxidoreductase activity"/>
    <property type="evidence" value="ECO:0007669"/>
    <property type="project" value="UniProtKB-KW"/>
</dbReference>
<dbReference type="SUPFAM" id="SSF51735">
    <property type="entry name" value="NAD(P)-binding Rossmann-fold domains"/>
    <property type="match status" value="1"/>
</dbReference>
<evidence type="ECO:0000313" key="2">
    <source>
        <dbReference type="EMBL" id="KAK0507795.1"/>
    </source>
</evidence>
<name>A0AA39V6B8_9LECA</name>
<reference evidence="2" key="1">
    <citation type="submission" date="2023-03" db="EMBL/GenBank/DDBJ databases">
        <title>Complete genome of Cladonia borealis.</title>
        <authorList>
            <person name="Park H."/>
        </authorList>
    </citation>
    <scope>NUCLEOTIDE SEQUENCE</scope>
    <source>
        <strain evidence="2">ANT050790</strain>
    </source>
</reference>
<dbReference type="EMBL" id="JAFEKC020000022">
    <property type="protein sequence ID" value="KAK0507795.1"/>
    <property type="molecule type" value="Genomic_DNA"/>
</dbReference>
<keyword evidence="3" id="KW-1185">Reference proteome</keyword>
<evidence type="ECO:0000313" key="3">
    <source>
        <dbReference type="Proteomes" id="UP001166286"/>
    </source>
</evidence>
<accession>A0AA39V6B8</accession>
<dbReference type="InterPro" id="IPR002347">
    <property type="entry name" value="SDR_fam"/>
</dbReference>
<dbReference type="InterPro" id="IPR036291">
    <property type="entry name" value="NAD(P)-bd_dom_sf"/>
</dbReference>
<keyword evidence="1" id="KW-0560">Oxidoreductase</keyword>
<dbReference type="PANTHER" id="PTHR43157:SF31">
    <property type="entry name" value="PHOSPHATIDYLINOSITOL-GLYCAN BIOSYNTHESIS CLASS F PROTEIN"/>
    <property type="match status" value="1"/>
</dbReference>
<protein>
    <recommendedName>
        <fullName evidence="4">NAD(P)-binding protein</fullName>
    </recommendedName>
</protein>
<organism evidence="2 3">
    <name type="scientific">Cladonia borealis</name>
    <dbReference type="NCBI Taxonomy" id="184061"/>
    <lineage>
        <taxon>Eukaryota</taxon>
        <taxon>Fungi</taxon>
        <taxon>Dikarya</taxon>
        <taxon>Ascomycota</taxon>
        <taxon>Pezizomycotina</taxon>
        <taxon>Lecanoromycetes</taxon>
        <taxon>OSLEUM clade</taxon>
        <taxon>Lecanoromycetidae</taxon>
        <taxon>Lecanorales</taxon>
        <taxon>Lecanorineae</taxon>
        <taxon>Cladoniaceae</taxon>
        <taxon>Cladonia</taxon>
    </lineage>
</organism>
<dbReference type="AlphaFoldDB" id="A0AA39V6B8"/>
<proteinExistence type="predicted"/>